<sequence>MVKLLCAIVGAAGSAFPVDIDAGQMVGDLKEVIKEKKPNDLKDIDADKLQLCLAKTEGGAWLTDDDQAALDLEDGKVHEDIQALIDGEKMKATKTLQHWLFEKNKMPQPSTDQIHVLVVVPKIESKRPAEDEPISEVLKRLKTMESDMAATKADSVYDATE</sequence>
<evidence type="ECO:0000313" key="6">
    <source>
        <dbReference type="EMBL" id="GMF25717.1"/>
    </source>
</evidence>
<proteinExistence type="predicted"/>
<comment type="subcellular location">
    <subcellularLocation>
        <location evidence="1">Host cell</location>
    </subcellularLocation>
    <subcellularLocation>
        <location evidence="2">Secreted</location>
    </subcellularLocation>
</comment>
<dbReference type="GO" id="GO:0043657">
    <property type="term" value="C:host cell"/>
    <property type="evidence" value="ECO:0007669"/>
    <property type="project" value="UniProtKB-SubCell"/>
</dbReference>
<dbReference type="GO" id="GO:0005576">
    <property type="term" value="C:extracellular region"/>
    <property type="evidence" value="ECO:0007669"/>
    <property type="project" value="UniProtKB-SubCell"/>
</dbReference>
<gene>
    <name evidence="6" type="ORF">Plil01_001063800</name>
</gene>
<feature type="signal peptide" evidence="4">
    <location>
        <begin position="1"/>
        <end position="17"/>
    </location>
</feature>
<name>A0A9W6U4B9_9STRA</name>
<evidence type="ECO:0000259" key="5">
    <source>
        <dbReference type="Pfam" id="PF20147"/>
    </source>
</evidence>
<keyword evidence="4" id="KW-0732">Signal</keyword>
<dbReference type="OrthoDB" id="167272at2759"/>
<accession>A0A9W6U4B9</accession>
<dbReference type="EMBL" id="BSXW01000566">
    <property type="protein sequence ID" value="GMF25717.1"/>
    <property type="molecule type" value="Genomic_DNA"/>
</dbReference>
<comment type="caution">
    <text evidence="6">The sequence shown here is derived from an EMBL/GenBank/DDBJ whole genome shotgun (WGS) entry which is preliminary data.</text>
</comment>
<organism evidence="6 7">
    <name type="scientific">Phytophthora lilii</name>
    <dbReference type="NCBI Taxonomy" id="2077276"/>
    <lineage>
        <taxon>Eukaryota</taxon>
        <taxon>Sar</taxon>
        <taxon>Stramenopiles</taxon>
        <taxon>Oomycota</taxon>
        <taxon>Peronosporomycetes</taxon>
        <taxon>Peronosporales</taxon>
        <taxon>Peronosporaceae</taxon>
        <taxon>Phytophthora</taxon>
    </lineage>
</organism>
<dbReference type="AlphaFoldDB" id="A0A9W6U4B9"/>
<evidence type="ECO:0000256" key="4">
    <source>
        <dbReference type="SAM" id="SignalP"/>
    </source>
</evidence>
<dbReference type="Pfam" id="PF20147">
    <property type="entry name" value="Crinkler"/>
    <property type="match status" value="1"/>
</dbReference>
<reference evidence="6" key="1">
    <citation type="submission" date="2023-04" db="EMBL/GenBank/DDBJ databases">
        <title>Phytophthora lilii NBRC 32176.</title>
        <authorList>
            <person name="Ichikawa N."/>
            <person name="Sato H."/>
            <person name="Tonouchi N."/>
        </authorList>
    </citation>
    <scope>NUCLEOTIDE SEQUENCE</scope>
    <source>
        <strain evidence="6">NBRC 32176</strain>
    </source>
</reference>
<evidence type="ECO:0000256" key="3">
    <source>
        <dbReference type="ARBA" id="ARBA00022525"/>
    </source>
</evidence>
<evidence type="ECO:0000313" key="7">
    <source>
        <dbReference type="Proteomes" id="UP001165083"/>
    </source>
</evidence>
<keyword evidence="3" id="KW-0964">Secreted</keyword>
<evidence type="ECO:0000256" key="1">
    <source>
        <dbReference type="ARBA" id="ARBA00004340"/>
    </source>
</evidence>
<feature type="chain" id="PRO_5040988404" evidence="4">
    <location>
        <begin position="18"/>
        <end position="161"/>
    </location>
</feature>
<dbReference type="InterPro" id="IPR045379">
    <property type="entry name" value="Crinkler_N"/>
</dbReference>
<dbReference type="Proteomes" id="UP001165083">
    <property type="component" value="Unassembled WGS sequence"/>
</dbReference>
<keyword evidence="7" id="KW-1185">Reference proteome</keyword>
<evidence type="ECO:0000256" key="2">
    <source>
        <dbReference type="ARBA" id="ARBA00004613"/>
    </source>
</evidence>
<protein>
    <submittedName>
        <fullName evidence="6">Unnamed protein product</fullName>
    </submittedName>
</protein>
<feature type="domain" description="Crinkler effector protein N-terminal" evidence="5">
    <location>
        <begin position="2"/>
        <end position="119"/>
    </location>
</feature>